<keyword evidence="1" id="KW-0175">Coiled coil</keyword>
<dbReference type="AlphaFoldDB" id="A0A7S4W786"/>
<feature type="region of interest" description="Disordered" evidence="2">
    <location>
        <begin position="1"/>
        <end position="156"/>
    </location>
</feature>
<dbReference type="EMBL" id="HBNS01046914">
    <property type="protein sequence ID" value="CAE4647552.1"/>
    <property type="molecule type" value="Transcribed_RNA"/>
</dbReference>
<evidence type="ECO:0000256" key="1">
    <source>
        <dbReference type="SAM" id="Coils"/>
    </source>
</evidence>
<evidence type="ECO:0000313" key="3">
    <source>
        <dbReference type="EMBL" id="CAE4647552.1"/>
    </source>
</evidence>
<sequence length="469" mass="49276">MHMSKNSEKEQKAKEEEEQYQKLMKMLGTSEDEELPVGGYAASEQRRYDEAMKGPSYKEKLEERKKKLAASGAAAAPEASAVAPPVTPAAVPPPPPPPAAVAAPPPPPPAAVTPPPPPPPPAAVTPPPPAAVTPPPATTPPPPPPSAATASAIAEASAAKVAAAAESAASMESEEDIRRKIRMMMGMILKHRGGPGFGSGRLKLEAEINRFQDSLEDIKALLNSEAAAADDVEEDVAPPAPVDAVTPAPQNDPPPTLEIPPQMKGSITCIEAALQLYKDAKTPQDREALYMPLRSALMMAVNNCNQAIAENEVQNAAAYKEQFATTSPLSTLDAAADVGELSSSSVPSAPSPPLPPPPVMATSGMGFPSSYAVTQISEEEEALYAKEEASVDDDDDEAIDVPVTATTSEKDTNTILTRIRSDLQNIAGTEKFGIKKVNADEAKEAADSIMEMRTILMEELNEGLEGYKA</sequence>
<feature type="compositionally biased region" description="Low complexity" evidence="2">
    <location>
        <begin position="147"/>
        <end position="156"/>
    </location>
</feature>
<name>A0A7S4W786_9STRA</name>
<protein>
    <submittedName>
        <fullName evidence="3">Uncharacterized protein</fullName>
    </submittedName>
</protein>
<feature type="region of interest" description="Disordered" evidence="2">
    <location>
        <begin position="241"/>
        <end position="261"/>
    </location>
</feature>
<evidence type="ECO:0000256" key="2">
    <source>
        <dbReference type="SAM" id="MobiDB-lite"/>
    </source>
</evidence>
<proteinExistence type="predicted"/>
<accession>A0A7S4W786</accession>
<feature type="compositionally biased region" description="Low complexity" evidence="2">
    <location>
        <begin position="69"/>
        <end position="84"/>
    </location>
</feature>
<feature type="coiled-coil region" evidence="1">
    <location>
        <begin position="201"/>
        <end position="235"/>
    </location>
</feature>
<gene>
    <name evidence="3" type="ORF">DBRI00130_LOCUS36253</name>
</gene>
<feature type="compositionally biased region" description="Pro residues" evidence="2">
    <location>
        <begin position="85"/>
        <end position="146"/>
    </location>
</feature>
<reference evidence="3" key="1">
    <citation type="submission" date="2021-01" db="EMBL/GenBank/DDBJ databases">
        <authorList>
            <person name="Corre E."/>
            <person name="Pelletier E."/>
            <person name="Niang G."/>
            <person name="Scheremetjew M."/>
            <person name="Finn R."/>
            <person name="Kale V."/>
            <person name="Holt S."/>
            <person name="Cochrane G."/>
            <person name="Meng A."/>
            <person name="Brown T."/>
            <person name="Cohen L."/>
        </authorList>
    </citation>
    <scope>NUCLEOTIDE SEQUENCE</scope>
    <source>
        <strain evidence="3">GSO104</strain>
    </source>
</reference>
<organism evidence="3">
    <name type="scientific">Ditylum brightwellii</name>
    <dbReference type="NCBI Taxonomy" id="49249"/>
    <lineage>
        <taxon>Eukaryota</taxon>
        <taxon>Sar</taxon>
        <taxon>Stramenopiles</taxon>
        <taxon>Ochrophyta</taxon>
        <taxon>Bacillariophyta</taxon>
        <taxon>Mediophyceae</taxon>
        <taxon>Lithodesmiophycidae</taxon>
        <taxon>Lithodesmiales</taxon>
        <taxon>Lithodesmiaceae</taxon>
        <taxon>Ditylum</taxon>
    </lineage>
</organism>
<feature type="compositionally biased region" description="Basic and acidic residues" evidence="2">
    <location>
        <begin position="44"/>
        <end position="65"/>
    </location>
</feature>
<feature type="compositionally biased region" description="Basic and acidic residues" evidence="2">
    <location>
        <begin position="1"/>
        <end position="15"/>
    </location>
</feature>